<feature type="region of interest" description="Disordered" evidence="2">
    <location>
        <begin position="60"/>
        <end position="80"/>
    </location>
</feature>
<dbReference type="PANTHER" id="PTHR47117:SF1">
    <property type="entry name" value="STAR-RELATED LIPID TRANSFER PROTEIN 9"/>
    <property type="match status" value="1"/>
</dbReference>
<sequence>LTVELAEAKLNYGIGETDALLRALQSGTADDPVATPVKQQLYERHMKTIETLRKEREKKLQRYQRSRSLSPQKHLSLLQTLDTSQRDLDLPSRRREYLQQLRRDVVENTRVREPKRRSIQHPSDIELLLRDYQRAREETKSEIARARDKLRERAEQEKRRIREQMFSQLQKEEARLKTLASTSTLCTGSSLSLSSGPTSGYNSSNTATYAASNPSSQEGEWGVGVVPVHFFFGYSPVTSFLAEASRIQPALPSPGISCSFTHGLTISVSSSSTKGYQDLSKHILANATTEVMEACSHNLRNLYTCQAAGGWKYQCTEKEVLVYYKVFPSATRHGFLGAGVIERPLPSVWGLVRDPGKRHLYDRTINTARIHKKVTSHIHLVYLVTDTSLCYLKQPRDFCCITVEAKEENLSVLAVQSICDASMPHPSEEVVRGEILPSAWILEPDVVNGRDITRVIYMAQVDLGVPAIPARLLSSIAKRQPLVIAQLAHFLAS</sequence>
<evidence type="ECO:0000259" key="3">
    <source>
        <dbReference type="PROSITE" id="PS50848"/>
    </source>
</evidence>
<dbReference type="EMBL" id="WBNK01000045">
    <property type="protein sequence ID" value="NXX88573.1"/>
    <property type="molecule type" value="Genomic_DNA"/>
</dbReference>
<evidence type="ECO:0000256" key="2">
    <source>
        <dbReference type="SAM" id="MobiDB-lite"/>
    </source>
</evidence>
<feature type="coiled-coil region" evidence="1">
    <location>
        <begin position="129"/>
        <end position="171"/>
    </location>
</feature>
<dbReference type="FunFam" id="3.30.530.20:FF:000022">
    <property type="entry name" value="StAR-related lipid transfer (START) domain-containing 9"/>
    <property type="match status" value="1"/>
</dbReference>
<protein>
    <submittedName>
        <fullName evidence="4">STAR9 protein</fullName>
    </submittedName>
</protein>
<keyword evidence="5" id="KW-1185">Reference proteome</keyword>
<feature type="non-terminal residue" evidence="4">
    <location>
        <position position="493"/>
    </location>
</feature>
<dbReference type="PANTHER" id="PTHR47117">
    <property type="entry name" value="STAR-RELATED LIPID TRANSFER PROTEIN 9"/>
    <property type="match status" value="1"/>
</dbReference>
<dbReference type="InterPro" id="IPR023393">
    <property type="entry name" value="START-like_dom_sf"/>
</dbReference>
<accession>A0A852LBL0</accession>
<dbReference type="Pfam" id="PF01852">
    <property type="entry name" value="START"/>
    <property type="match status" value="1"/>
</dbReference>
<keyword evidence="1" id="KW-0175">Coiled coil</keyword>
<evidence type="ECO:0000256" key="1">
    <source>
        <dbReference type="SAM" id="Coils"/>
    </source>
</evidence>
<dbReference type="Proteomes" id="UP000632886">
    <property type="component" value="Unassembled WGS sequence"/>
</dbReference>
<comment type="caution">
    <text evidence="4">The sequence shown here is derived from an EMBL/GenBank/DDBJ whole genome shotgun (WGS) entry which is preliminary data.</text>
</comment>
<dbReference type="InterPro" id="IPR002913">
    <property type="entry name" value="START_lipid-bd_dom"/>
</dbReference>
<dbReference type="PROSITE" id="PS50848">
    <property type="entry name" value="START"/>
    <property type="match status" value="1"/>
</dbReference>
<evidence type="ECO:0000313" key="4">
    <source>
        <dbReference type="EMBL" id="NXX88573.1"/>
    </source>
</evidence>
<name>A0A852LBL0_9AVES</name>
<reference evidence="4 5" key="1">
    <citation type="submission" date="2020-02" db="EMBL/GenBank/DDBJ databases">
        <title>Bird 10,000 Genomes (B10K) Project - Family phase.</title>
        <authorList>
            <person name="Zhang G."/>
        </authorList>
    </citation>
    <scope>NUCLEOTIDE SEQUENCE [LARGE SCALE GENOMIC DNA]</scope>
    <source>
        <strain evidence="4">B10K-DU-017-21</strain>
    </source>
</reference>
<organism evidence="4 5">
    <name type="scientific">Centropus bengalensis</name>
    <name type="common">lesser coucal</name>
    <dbReference type="NCBI Taxonomy" id="1463675"/>
    <lineage>
        <taxon>Eukaryota</taxon>
        <taxon>Metazoa</taxon>
        <taxon>Chordata</taxon>
        <taxon>Craniata</taxon>
        <taxon>Vertebrata</taxon>
        <taxon>Euteleostomi</taxon>
        <taxon>Archelosauria</taxon>
        <taxon>Archosauria</taxon>
        <taxon>Dinosauria</taxon>
        <taxon>Saurischia</taxon>
        <taxon>Theropoda</taxon>
        <taxon>Coelurosauria</taxon>
        <taxon>Aves</taxon>
        <taxon>Neognathae</taxon>
        <taxon>Neoaves</taxon>
        <taxon>Otidimorphae</taxon>
        <taxon>Cuculiformes</taxon>
        <taxon>Centropidae</taxon>
        <taxon>Centropus</taxon>
    </lineage>
</organism>
<dbReference type="AlphaFoldDB" id="A0A852LBL0"/>
<evidence type="ECO:0000313" key="5">
    <source>
        <dbReference type="Proteomes" id="UP000632886"/>
    </source>
</evidence>
<gene>
    <name evidence="4" type="primary">Stard9</name>
    <name evidence="4" type="ORF">CENBEN_R05816</name>
</gene>
<dbReference type="Gene3D" id="3.30.530.20">
    <property type="match status" value="1"/>
</dbReference>
<feature type="domain" description="START" evidence="3">
    <location>
        <begin position="351"/>
        <end position="493"/>
    </location>
</feature>
<feature type="compositionally biased region" description="Polar residues" evidence="2">
    <location>
        <begin position="66"/>
        <end position="80"/>
    </location>
</feature>
<dbReference type="SUPFAM" id="SSF55961">
    <property type="entry name" value="Bet v1-like"/>
    <property type="match status" value="1"/>
</dbReference>
<dbReference type="GO" id="GO:0008289">
    <property type="term" value="F:lipid binding"/>
    <property type="evidence" value="ECO:0007669"/>
    <property type="project" value="InterPro"/>
</dbReference>
<feature type="non-terminal residue" evidence="4">
    <location>
        <position position="1"/>
    </location>
</feature>
<proteinExistence type="predicted"/>